<keyword evidence="2" id="KW-1185">Reference proteome</keyword>
<name>A0A177ATI6_9BILA</name>
<protein>
    <submittedName>
        <fullName evidence="1">Uncharacterized protein</fullName>
    </submittedName>
</protein>
<gene>
    <name evidence="1" type="ORF">A3Q56_07615</name>
</gene>
<dbReference type="EMBL" id="LWCA01001675">
    <property type="protein sequence ID" value="OAF64683.1"/>
    <property type="molecule type" value="Genomic_DNA"/>
</dbReference>
<comment type="caution">
    <text evidence="1">The sequence shown here is derived from an EMBL/GenBank/DDBJ whole genome shotgun (WGS) entry which is preliminary data.</text>
</comment>
<accession>A0A177ATI6</accession>
<reference evidence="1 2" key="1">
    <citation type="submission" date="2016-04" db="EMBL/GenBank/DDBJ databases">
        <title>The genome of Intoshia linei affirms orthonectids as highly simplified spiralians.</title>
        <authorList>
            <person name="Mikhailov K.V."/>
            <person name="Slusarev G.S."/>
            <person name="Nikitin M.A."/>
            <person name="Logacheva M.D."/>
            <person name="Penin A."/>
            <person name="Aleoshin V."/>
            <person name="Panchin Y.V."/>
        </authorList>
    </citation>
    <scope>NUCLEOTIDE SEQUENCE [LARGE SCALE GENOMIC DNA]</scope>
    <source>
        <strain evidence="1">Intl2013</strain>
        <tissue evidence="1">Whole animal</tissue>
    </source>
</reference>
<evidence type="ECO:0000313" key="2">
    <source>
        <dbReference type="Proteomes" id="UP000078046"/>
    </source>
</evidence>
<dbReference type="Proteomes" id="UP000078046">
    <property type="component" value="Unassembled WGS sequence"/>
</dbReference>
<organism evidence="1 2">
    <name type="scientific">Intoshia linei</name>
    <dbReference type="NCBI Taxonomy" id="1819745"/>
    <lineage>
        <taxon>Eukaryota</taxon>
        <taxon>Metazoa</taxon>
        <taxon>Spiralia</taxon>
        <taxon>Lophotrochozoa</taxon>
        <taxon>Mesozoa</taxon>
        <taxon>Orthonectida</taxon>
        <taxon>Rhopaluridae</taxon>
        <taxon>Intoshia</taxon>
    </lineage>
</organism>
<sequence>MPPKCWIEEAEQFIELISTEKIDDTKKLLAKKCSKT</sequence>
<dbReference type="AlphaFoldDB" id="A0A177ATI6"/>
<proteinExistence type="predicted"/>
<evidence type="ECO:0000313" key="1">
    <source>
        <dbReference type="EMBL" id="OAF64683.1"/>
    </source>
</evidence>